<dbReference type="HOGENOM" id="CLU_1714028_0_0_1"/>
<proteinExistence type="predicted"/>
<evidence type="ECO:0000313" key="1">
    <source>
        <dbReference type="EMBL" id="KIK24693.1"/>
    </source>
</evidence>
<reference evidence="1 2" key="1">
    <citation type="submission" date="2014-04" db="EMBL/GenBank/DDBJ databases">
        <authorList>
            <consortium name="DOE Joint Genome Institute"/>
            <person name="Kuo A."/>
            <person name="Kohler A."/>
            <person name="Costa M.D."/>
            <person name="Nagy L.G."/>
            <person name="Floudas D."/>
            <person name="Copeland A."/>
            <person name="Barry K.W."/>
            <person name="Cichocki N."/>
            <person name="Veneault-Fourrey C."/>
            <person name="LaButti K."/>
            <person name="Lindquist E.A."/>
            <person name="Lipzen A."/>
            <person name="Lundell T."/>
            <person name="Morin E."/>
            <person name="Murat C."/>
            <person name="Sun H."/>
            <person name="Tunlid A."/>
            <person name="Henrissat B."/>
            <person name="Grigoriev I.V."/>
            <person name="Hibbett D.S."/>
            <person name="Martin F."/>
            <person name="Nordberg H.P."/>
            <person name="Cantor M.N."/>
            <person name="Hua S.X."/>
        </authorList>
    </citation>
    <scope>NUCLEOTIDE SEQUENCE [LARGE SCALE GENOMIC DNA]</scope>
    <source>
        <strain evidence="1 2">441</strain>
    </source>
</reference>
<name>A0A0C9ZY97_9AGAM</name>
<dbReference type="Proteomes" id="UP000054018">
    <property type="component" value="Unassembled WGS sequence"/>
</dbReference>
<evidence type="ECO:0000313" key="2">
    <source>
        <dbReference type="Proteomes" id="UP000054018"/>
    </source>
</evidence>
<keyword evidence="2" id="KW-1185">Reference proteome</keyword>
<reference evidence="2" key="2">
    <citation type="submission" date="2015-01" db="EMBL/GenBank/DDBJ databases">
        <title>Evolutionary Origins and Diversification of the Mycorrhizal Mutualists.</title>
        <authorList>
            <consortium name="DOE Joint Genome Institute"/>
            <consortium name="Mycorrhizal Genomics Consortium"/>
            <person name="Kohler A."/>
            <person name="Kuo A."/>
            <person name="Nagy L.G."/>
            <person name="Floudas D."/>
            <person name="Copeland A."/>
            <person name="Barry K.W."/>
            <person name="Cichocki N."/>
            <person name="Veneault-Fourrey C."/>
            <person name="LaButti K."/>
            <person name="Lindquist E.A."/>
            <person name="Lipzen A."/>
            <person name="Lundell T."/>
            <person name="Morin E."/>
            <person name="Murat C."/>
            <person name="Riley R."/>
            <person name="Ohm R."/>
            <person name="Sun H."/>
            <person name="Tunlid A."/>
            <person name="Henrissat B."/>
            <person name="Grigoriev I.V."/>
            <person name="Hibbett D.S."/>
            <person name="Martin F."/>
        </authorList>
    </citation>
    <scope>NUCLEOTIDE SEQUENCE [LARGE SCALE GENOMIC DNA]</scope>
    <source>
        <strain evidence="2">441</strain>
    </source>
</reference>
<protein>
    <submittedName>
        <fullName evidence="1">Uncharacterized protein</fullName>
    </submittedName>
</protein>
<sequence length="153" mass="16444">MIAGSPLGGNFYDPGDDARTGSIGRYFANVQETRKTTTTRACTGAQRTKSQFHQRNCLADFRSICSAECLELGNAVSTCLEDGGTIAPQSGRPISLMFHVAHAAFLASFATQARMQLRTGDLQTLSEISSLARSVTVGIVLYLAAAVKTVWHR</sequence>
<dbReference type="EMBL" id="KN833714">
    <property type="protein sequence ID" value="KIK24693.1"/>
    <property type="molecule type" value="Genomic_DNA"/>
</dbReference>
<organism evidence="1 2">
    <name type="scientific">Pisolithus microcarpus 441</name>
    <dbReference type="NCBI Taxonomy" id="765257"/>
    <lineage>
        <taxon>Eukaryota</taxon>
        <taxon>Fungi</taxon>
        <taxon>Dikarya</taxon>
        <taxon>Basidiomycota</taxon>
        <taxon>Agaricomycotina</taxon>
        <taxon>Agaricomycetes</taxon>
        <taxon>Agaricomycetidae</taxon>
        <taxon>Boletales</taxon>
        <taxon>Sclerodermatineae</taxon>
        <taxon>Pisolithaceae</taxon>
        <taxon>Pisolithus</taxon>
    </lineage>
</organism>
<gene>
    <name evidence="1" type="ORF">PISMIDRAFT_678062</name>
</gene>
<accession>A0A0C9ZY97</accession>
<dbReference type="AlphaFoldDB" id="A0A0C9ZY97"/>